<comment type="caution">
    <text evidence="3">The sequence shown here is derived from an EMBL/GenBank/DDBJ whole genome shotgun (WGS) entry which is preliminary data.</text>
</comment>
<gene>
    <name evidence="3" type="ORF">PM10SUCC1_08240</name>
</gene>
<keyword evidence="1" id="KW-0812">Transmembrane</keyword>
<organism evidence="3 4">
    <name type="scientific">Propionigenium maris DSM 9537</name>
    <dbReference type="NCBI Taxonomy" id="1123000"/>
    <lineage>
        <taxon>Bacteria</taxon>
        <taxon>Fusobacteriati</taxon>
        <taxon>Fusobacteriota</taxon>
        <taxon>Fusobacteriia</taxon>
        <taxon>Fusobacteriales</taxon>
        <taxon>Fusobacteriaceae</taxon>
        <taxon>Propionigenium</taxon>
    </lineage>
</organism>
<keyword evidence="4" id="KW-1185">Reference proteome</keyword>
<accession>A0A9W6LMW5</accession>
<evidence type="ECO:0000313" key="4">
    <source>
        <dbReference type="Proteomes" id="UP001144471"/>
    </source>
</evidence>
<evidence type="ECO:0000313" key="3">
    <source>
        <dbReference type="EMBL" id="GLI55310.1"/>
    </source>
</evidence>
<proteinExistence type="predicted"/>
<evidence type="ECO:0000256" key="1">
    <source>
        <dbReference type="SAM" id="Phobius"/>
    </source>
</evidence>
<name>A0A9W6LMW5_9FUSO</name>
<dbReference type="RefSeq" id="WP_281833669.1">
    <property type="nucleotide sequence ID" value="NZ_BSDY01000003.1"/>
</dbReference>
<evidence type="ECO:0000259" key="2">
    <source>
        <dbReference type="Pfam" id="PF09851"/>
    </source>
</evidence>
<feature type="domain" description="SHOCT" evidence="2">
    <location>
        <begin position="52"/>
        <end position="78"/>
    </location>
</feature>
<keyword evidence="1" id="KW-1133">Transmembrane helix</keyword>
<keyword evidence="1" id="KW-0472">Membrane</keyword>
<dbReference type="Proteomes" id="UP001144471">
    <property type="component" value="Unassembled WGS sequence"/>
</dbReference>
<dbReference type="Pfam" id="PF09851">
    <property type="entry name" value="SHOCT"/>
    <property type="match status" value="1"/>
</dbReference>
<reference evidence="3" key="1">
    <citation type="submission" date="2022-12" db="EMBL/GenBank/DDBJ databases">
        <title>Reference genome sequencing for broad-spectrum identification of bacterial and archaeal isolates by mass spectrometry.</title>
        <authorList>
            <person name="Sekiguchi Y."/>
            <person name="Tourlousse D.M."/>
        </authorList>
    </citation>
    <scope>NUCLEOTIDE SEQUENCE</scope>
    <source>
        <strain evidence="3">10succ1</strain>
    </source>
</reference>
<sequence length="80" mass="9509">MHHMYYSSGIFGWIMGVIHLVFPLMVILILFRFFTGRGNSLLPVQSYRSERDPLEILKERYVGGEISREEFQRMKEEIRG</sequence>
<feature type="transmembrane region" description="Helical" evidence="1">
    <location>
        <begin position="6"/>
        <end position="31"/>
    </location>
</feature>
<dbReference type="EMBL" id="BSDY01000003">
    <property type="protein sequence ID" value="GLI55310.1"/>
    <property type="molecule type" value="Genomic_DNA"/>
</dbReference>
<protein>
    <recommendedName>
        <fullName evidence="2">SHOCT domain-containing protein</fullName>
    </recommendedName>
</protein>
<dbReference type="InterPro" id="IPR018649">
    <property type="entry name" value="SHOCT"/>
</dbReference>
<dbReference type="AlphaFoldDB" id="A0A9W6LMW5"/>